<keyword evidence="1" id="KW-0723">Serine/threonine-protein kinase</keyword>
<dbReference type="InterPro" id="IPR047718">
    <property type="entry name" value="RsbA-like_anti_sig"/>
</dbReference>
<gene>
    <name evidence="5" type="ORF">RM445_30475</name>
</gene>
<dbReference type="InterPro" id="IPR003594">
    <property type="entry name" value="HATPase_dom"/>
</dbReference>
<proteinExistence type="predicted"/>
<dbReference type="CDD" id="cd16936">
    <property type="entry name" value="HATPase_RsbW-like"/>
    <property type="match status" value="1"/>
</dbReference>
<dbReference type="NCBIfam" id="NF041045">
    <property type="entry name" value="RsbA_anti_sig"/>
    <property type="match status" value="1"/>
</dbReference>
<evidence type="ECO:0000313" key="6">
    <source>
        <dbReference type="Proteomes" id="UP001183202"/>
    </source>
</evidence>
<evidence type="ECO:0000313" key="5">
    <source>
        <dbReference type="EMBL" id="MDT0353822.1"/>
    </source>
</evidence>
<dbReference type="Proteomes" id="UP001183202">
    <property type="component" value="Unassembled WGS sequence"/>
</dbReference>
<dbReference type="PANTHER" id="PTHR35526:SF3">
    <property type="entry name" value="ANTI-SIGMA-F FACTOR RSBW"/>
    <property type="match status" value="1"/>
</dbReference>
<organism evidence="5 6">
    <name type="scientific">Pseudonocardia charpentierae</name>
    <dbReference type="NCBI Taxonomy" id="3075545"/>
    <lineage>
        <taxon>Bacteria</taxon>
        <taxon>Bacillati</taxon>
        <taxon>Actinomycetota</taxon>
        <taxon>Actinomycetes</taxon>
        <taxon>Pseudonocardiales</taxon>
        <taxon>Pseudonocardiaceae</taxon>
        <taxon>Pseudonocardia</taxon>
    </lineage>
</organism>
<name>A0ABU2NIM0_9PSEU</name>
<protein>
    <submittedName>
        <fullName evidence="5">Anti-sigma factor RsbA family regulatory protein</fullName>
    </submittedName>
</protein>
<evidence type="ECO:0000256" key="2">
    <source>
        <dbReference type="SAM" id="MobiDB-lite"/>
    </source>
</evidence>
<keyword evidence="6" id="KW-1185">Reference proteome</keyword>
<evidence type="ECO:0000259" key="3">
    <source>
        <dbReference type="Pfam" id="PF13581"/>
    </source>
</evidence>
<dbReference type="InterPro" id="IPR036890">
    <property type="entry name" value="HATPase_C_sf"/>
</dbReference>
<dbReference type="PANTHER" id="PTHR35526">
    <property type="entry name" value="ANTI-SIGMA-F FACTOR RSBW-RELATED"/>
    <property type="match status" value="1"/>
</dbReference>
<dbReference type="RefSeq" id="WP_311560334.1">
    <property type="nucleotide sequence ID" value="NZ_JAVREJ010000046.1"/>
</dbReference>
<evidence type="ECO:0000256" key="1">
    <source>
        <dbReference type="ARBA" id="ARBA00022527"/>
    </source>
</evidence>
<comment type="caution">
    <text evidence="5">The sequence shown here is derived from an EMBL/GenBank/DDBJ whole genome shotgun (WGS) entry which is preliminary data.</text>
</comment>
<dbReference type="SUPFAM" id="SSF55874">
    <property type="entry name" value="ATPase domain of HSP90 chaperone/DNA topoisomerase II/histidine kinase"/>
    <property type="match status" value="1"/>
</dbReference>
<feature type="domain" description="MEDS" evidence="4">
    <location>
        <begin position="13"/>
        <end position="161"/>
    </location>
</feature>
<sequence>MSHGPLFGRASFRHEAALYASDEDFLALAVPFLADGIAVGDPTLLAVPAALQRRVQKALGDPAGLTLLAGEQYRQPFTTLQRNYQMFLDCAGAGTGGRWLRQIRMIGAIPEPGIGTQWDGWVCYEAAINDLFATLPVWSVCPYDIRGVPAEVLDDVGRTHPYLAVDGEHRPNPRYTEPTTFLAERARNGIDPLDQSRPDLTLTDPAPTDGRRAAAALAATTELDRETIDGLVVGISEVLANAICHGRPPVELRAWAAPDRVLVVVRDKGSGTSDPYAGYLPRRGEQVDGGLGLWITRQVCRRVTLTQTPEGFAVWLVAGTPYPVSFARGNGKGSWSGDGVSGGGPS</sequence>
<dbReference type="Pfam" id="PF13581">
    <property type="entry name" value="HATPase_c_2"/>
    <property type="match status" value="1"/>
</dbReference>
<dbReference type="Gene3D" id="3.30.565.10">
    <property type="entry name" value="Histidine kinase-like ATPase, C-terminal domain"/>
    <property type="match status" value="1"/>
</dbReference>
<dbReference type="InterPro" id="IPR050267">
    <property type="entry name" value="Anti-sigma-factor_SerPK"/>
</dbReference>
<dbReference type="Pfam" id="PF14417">
    <property type="entry name" value="MEDS"/>
    <property type="match status" value="1"/>
</dbReference>
<accession>A0ABU2NIM0</accession>
<evidence type="ECO:0000259" key="4">
    <source>
        <dbReference type="Pfam" id="PF14417"/>
    </source>
</evidence>
<reference evidence="6" key="1">
    <citation type="submission" date="2023-07" db="EMBL/GenBank/DDBJ databases">
        <title>30 novel species of actinomycetes from the DSMZ collection.</title>
        <authorList>
            <person name="Nouioui I."/>
        </authorList>
    </citation>
    <scope>NUCLEOTIDE SEQUENCE [LARGE SCALE GENOMIC DNA]</scope>
    <source>
        <strain evidence="6">DSM 45834</strain>
    </source>
</reference>
<dbReference type="EMBL" id="JAVREJ010000046">
    <property type="protein sequence ID" value="MDT0353822.1"/>
    <property type="molecule type" value="Genomic_DNA"/>
</dbReference>
<feature type="domain" description="Histidine kinase/HSP90-like ATPase" evidence="3">
    <location>
        <begin position="211"/>
        <end position="317"/>
    </location>
</feature>
<feature type="region of interest" description="Disordered" evidence="2">
    <location>
        <begin position="188"/>
        <end position="208"/>
    </location>
</feature>
<keyword evidence="1" id="KW-0418">Kinase</keyword>
<keyword evidence="1" id="KW-0808">Transferase</keyword>
<dbReference type="InterPro" id="IPR025847">
    <property type="entry name" value="MEDS_domain"/>
</dbReference>